<dbReference type="Gene3D" id="3.90.180.10">
    <property type="entry name" value="Medium-chain alcohol dehydrogenases, catalytic domain"/>
    <property type="match status" value="1"/>
</dbReference>
<dbReference type="PANTHER" id="PTHR43205:SF7">
    <property type="entry name" value="PROSTAGLANDIN REDUCTASE 1"/>
    <property type="match status" value="1"/>
</dbReference>
<dbReference type="EMBL" id="JACJVJ010000001">
    <property type="protein sequence ID" value="MBC2776628.1"/>
    <property type="molecule type" value="Genomic_DNA"/>
</dbReference>
<keyword evidence="4" id="KW-1185">Reference proteome</keyword>
<dbReference type="InterPro" id="IPR011032">
    <property type="entry name" value="GroES-like_sf"/>
</dbReference>
<dbReference type="InterPro" id="IPR041694">
    <property type="entry name" value="ADH_N_2"/>
</dbReference>
<dbReference type="Gene3D" id="3.40.50.720">
    <property type="entry name" value="NAD(P)-binding Rossmann-like Domain"/>
    <property type="match status" value="1"/>
</dbReference>
<reference evidence="3 4" key="1">
    <citation type="submission" date="2020-08" db="EMBL/GenBank/DDBJ databases">
        <title>Draft genome sequence of Parasphingopyxis sp. GrpM-11.</title>
        <authorList>
            <person name="Oh J."/>
            <person name="Roh D.-H."/>
        </authorList>
    </citation>
    <scope>NUCLEOTIDE SEQUENCE [LARGE SCALE GENOMIC DNA]</scope>
    <source>
        <strain evidence="3 4">GrpM-11</strain>
    </source>
</reference>
<dbReference type="Pfam" id="PF16884">
    <property type="entry name" value="ADH_N_2"/>
    <property type="match status" value="1"/>
</dbReference>
<feature type="domain" description="Enoyl reductase (ER)" evidence="2">
    <location>
        <begin position="19"/>
        <end position="338"/>
    </location>
</feature>
<keyword evidence="1" id="KW-0560">Oxidoreductase</keyword>
<dbReference type="SUPFAM" id="SSF51735">
    <property type="entry name" value="NAD(P)-binding Rossmann-fold domains"/>
    <property type="match status" value="1"/>
</dbReference>
<dbReference type="InterPro" id="IPR045010">
    <property type="entry name" value="MDR_fam"/>
</dbReference>
<sequence>MSSMGNLQVKVAIPRSEQLSLRNFVFGETEIPTAEKGAIVVRNQYFTVDPGIAQRLIHGGDYLTPLEAGTVVPSFNVGRVTESGSSDFAVGDAVVHYGGWEQYSAIDVAGRTPDIFSLRKIEAEDVPLSHHLGILGNKGFSAFLGIEHLGEVQAGETVIVSAAAGAVGGYAGQWARLLGARVIGLTRTPKKATYIRSELQFDAALNCRAADFEDGLDGVAPDGIDVYFDNVGGPLQSSIMDRMRRGGRFLICGMISEYTAQEPVPGPNLFVTVRRNFRIQGFLATYYKNLFPDFLTRATALVANDALGVREQIVDGLRQAPAALLGLFDGQNVGQCIVEDASDPGTAAGASV</sequence>
<proteinExistence type="predicted"/>
<dbReference type="GO" id="GO:0016628">
    <property type="term" value="F:oxidoreductase activity, acting on the CH-CH group of donors, NAD or NADP as acceptor"/>
    <property type="evidence" value="ECO:0007669"/>
    <property type="project" value="InterPro"/>
</dbReference>
<comment type="caution">
    <text evidence="3">The sequence shown here is derived from an EMBL/GenBank/DDBJ whole genome shotgun (WGS) entry which is preliminary data.</text>
</comment>
<organism evidence="3 4">
    <name type="scientific">Parasphingopyxis marina</name>
    <dbReference type="NCBI Taxonomy" id="2761622"/>
    <lineage>
        <taxon>Bacteria</taxon>
        <taxon>Pseudomonadati</taxon>
        <taxon>Pseudomonadota</taxon>
        <taxon>Alphaproteobacteria</taxon>
        <taxon>Sphingomonadales</taxon>
        <taxon>Sphingomonadaceae</taxon>
        <taxon>Parasphingopyxis</taxon>
    </lineage>
</organism>
<dbReference type="SUPFAM" id="SSF50129">
    <property type="entry name" value="GroES-like"/>
    <property type="match status" value="1"/>
</dbReference>
<dbReference type="RefSeq" id="WP_185799898.1">
    <property type="nucleotide sequence ID" value="NZ_JACJVJ010000001.1"/>
</dbReference>
<gene>
    <name evidence="3" type="ORF">H6P80_03240</name>
</gene>
<evidence type="ECO:0000259" key="2">
    <source>
        <dbReference type="SMART" id="SM00829"/>
    </source>
</evidence>
<dbReference type="InterPro" id="IPR020843">
    <property type="entry name" value="ER"/>
</dbReference>
<dbReference type="SMART" id="SM00829">
    <property type="entry name" value="PKS_ER"/>
    <property type="match status" value="1"/>
</dbReference>
<evidence type="ECO:0000313" key="4">
    <source>
        <dbReference type="Proteomes" id="UP000564378"/>
    </source>
</evidence>
<protein>
    <submittedName>
        <fullName evidence="3">NADP-dependent oxidoreductase</fullName>
    </submittedName>
</protein>
<name>A0A842HS18_9SPHN</name>
<dbReference type="AlphaFoldDB" id="A0A842HS18"/>
<evidence type="ECO:0000256" key="1">
    <source>
        <dbReference type="ARBA" id="ARBA00023002"/>
    </source>
</evidence>
<accession>A0A842HS18</accession>
<evidence type="ECO:0000313" key="3">
    <source>
        <dbReference type="EMBL" id="MBC2776628.1"/>
    </source>
</evidence>
<dbReference type="CDD" id="cd05288">
    <property type="entry name" value="PGDH"/>
    <property type="match status" value="1"/>
</dbReference>
<dbReference type="InterPro" id="IPR013149">
    <property type="entry name" value="ADH-like_C"/>
</dbReference>
<dbReference type="Pfam" id="PF00107">
    <property type="entry name" value="ADH_zinc_N"/>
    <property type="match status" value="1"/>
</dbReference>
<dbReference type="InterPro" id="IPR036291">
    <property type="entry name" value="NAD(P)-bd_dom_sf"/>
</dbReference>
<dbReference type="PANTHER" id="PTHR43205">
    <property type="entry name" value="PROSTAGLANDIN REDUCTASE"/>
    <property type="match status" value="1"/>
</dbReference>
<dbReference type="Proteomes" id="UP000564378">
    <property type="component" value="Unassembled WGS sequence"/>
</dbReference>